<dbReference type="EMBL" id="LIAE01007509">
    <property type="protein sequence ID" value="PAV78837.1"/>
    <property type="molecule type" value="Genomic_DNA"/>
</dbReference>
<organism evidence="2 3">
    <name type="scientific">Diploscapter pachys</name>
    <dbReference type="NCBI Taxonomy" id="2018661"/>
    <lineage>
        <taxon>Eukaryota</taxon>
        <taxon>Metazoa</taxon>
        <taxon>Ecdysozoa</taxon>
        <taxon>Nematoda</taxon>
        <taxon>Chromadorea</taxon>
        <taxon>Rhabditida</taxon>
        <taxon>Rhabditina</taxon>
        <taxon>Rhabditomorpha</taxon>
        <taxon>Rhabditoidea</taxon>
        <taxon>Rhabditidae</taxon>
        <taxon>Diploscapter</taxon>
    </lineage>
</organism>
<feature type="compositionally biased region" description="Low complexity" evidence="1">
    <location>
        <begin position="181"/>
        <end position="202"/>
    </location>
</feature>
<gene>
    <name evidence="2" type="ORF">WR25_00437</name>
</gene>
<protein>
    <submittedName>
        <fullName evidence="2">Uncharacterized protein</fullName>
    </submittedName>
</protein>
<accession>A0A2A2KY96</accession>
<feature type="region of interest" description="Disordered" evidence="1">
    <location>
        <begin position="56"/>
        <end position="119"/>
    </location>
</feature>
<feature type="compositionally biased region" description="Polar residues" evidence="1">
    <location>
        <begin position="220"/>
        <end position="244"/>
    </location>
</feature>
<proteinExistence type="predicted"/>
<feature type="compositionally biased region" description="Low complexity" evidence="1">
    <location>
        <begin position="57"/>
        <end position="71"/>
    </location>
</feature>
<keyword evidence="3" id="KW-1185">Reference proteome</keyword>
<feature type="region of interest" description="Disordered" evidence="1">
    <location>
        <begin position="140"/>
        <end position="260"/>
    </location>
</feature>
<sequence length="260" mass="28574">MDCIRSDESKASFQEKRAAFEQWLYSRQSQPNRLVVSFTESYPAWSTKKDFWTSEMSLSRAASRTSESSTSFIGNNSERASLSASRRRSSDRAKPTQRHNFYAVNEAGNENSTKKRDRPAARFATIHGDLLGSTANQEQYLSSTDSGCEKDGHSPPLRHRFAGDSPIRAERRSQSVRSHKSSNNAASPSSQSSGVSSGGDSAKPAPRRSFLKNLLFGHSKASSQTHLTGNSVFHQQSGSNSKQTGMAPLDTTVDGKKMKK</sequence>
<name>A0A2A2KY96_9BILA</name>
<evidence type="ECO:0000313" key="3">
    <source>
        <dbReference type="Proteomes" id="UP000218231"/>
    </source>
</evidence>
<dbReference type="Proteomes" id="UP000218231">
    <property type="component" value="Unassembled WGS sequence"/>
</dbReference>
<evidence type="ECO:0000313" key="2">
    <source>
        <dbReference type="EMBL" id="PAV78837.1"/>
    </source>
</evidence>
<dbReference type="AlphaFoldDB" id="A0A2A2KY96"/>
<reference evidence="2 3" key="1">
    <citation type="journal article" date="2017" name="Curr. Biol.">
        <title>Genome architecture and evolution of a unichromosomal asexual nematode.</title>
        <authorList>
            <person name="Fradin H."/>
            <person name="Zegar C."/>
            <person name="Gutwein M."/>
            <person name="Lucas J."/>
            <person name="Kovtun M."/>
            <person name="Corcoran D."/>
            <person name="Baugh L.R."/>
            <person name="Kiontke K."/>
            <person name="Gunsalus K."/>
            <person name="Fitch D.H."/>
            <person name="Piano F."/>
        </authorList>
    </citation>
    <scope>NUCLEOTIDE SEQUENCE [LARGE SCALE GENOMIC DNA]</scope>
    <source>
        <strain evidence="2">PF1309</strain>
    </source>
</reference>
<comment type="caution">
    <text evidence="2">The sequence shown here is derived from an EMBL/GenBank/DDBJ whole genome shotgun (WGS) entry which is preliminary data.</text>
</comment>
<evidence type="ECO:0000256" key="1">
    <source>
        <dbReference type="SAM" id="MobiDB-lite"/>
    </source>
</evidence>